<dbReference type="RefSeq" id="XP_003676059.1">
    <property type="nucleotide sequence ID" value="XM_003676011.1"/>
</dbReference>
<dbReference type="EMBL" id="HE576755">
    <property type="protein sequence ID" value="CCC69696.1"/>
    <property type="molecule type" value="Genomic_DNA"/>
</dbReference>
<dbReference type="Pfam" id="PF07992">
    <property type="entry name" value="Pyr_redox_2"/>
    <property type="match status" value="1"/>
</dbReference>
<dbReference type="InterPro" id="IPR054585">
    <property type="entry name" value="NDH2-like_C"/>
</dbReference>
<accession>G0VDQ7</accession>
<keyword evidence="6" id="KW-0809">Transit peptide</keyword>
<dbReference type="PRINTS" id="PR00368">
    <property type="entry name" value="FADPNR"/>
</dbReference>
<evidence type="ECO:0000313" key="14">
    <source>
        <dbReference type="EMBL" id="CCC69696.1"/>
    </source>
</evidence>
<keyword evidence="9" id="KW-0496">Mitochondrion</keyword>
<keyword evidence="7" id="KW-0560">Oxidoreductase</keyword>
<dbReference type="OrthoDB" id="3244603at2759"/>
<evidence type="ECO:0000256" key="3">
    <source>
        <dbReference type="ARBA" id="ARBA00012637"/>
    </source>
</evidence>
<evidence type="ECO:0000256" key="1">
    <source>
        <dbReference type="ARBA" id="ARBA00004173"/>
    </source>
</evidence>
<dbReference type="Gene3D" id="3.50.50.100">
    <property type="match status" value="1"/>
</dbReference>
<dbReference type="InterPro" id="IPR023753">
    <property type="entry name" value="FAD/NAD-binding_dom"/>
</dbReference>
<dbReference type="SUPFAM" id="SSF51905">
    <property type="entry name" value="FAD/NAD(P)-binding domain"/>
    <property type="match status" value="2"/>
</dbReference>
<dbReference type="Proteomes" id="UP000001640">
    <property type="component" value="Chromosome 4"/>
</dbReference>
<dbReference type="FunFam" id="3.50.50.100:FF:000007">
    <property type="entry name" value="Rotenone-insensitive NADH-ubiquinone oxidoreductase, mitochondrial"/>
    <property type="match status" value="1"/>
</dbReference>
<evidence type="ECO:0000313" key="15">
    <source>
        <dbReference type="Proteomes" id="UP000001640"/>
    </source>
</evidence>
<dbReference type="EC" id="1.6.5.9" evidence="3"/>
<keyword evidence="4" id="KW-0285">Flavoprotein</keyword>
<dbReference type="HOGENOM" id="CLU_021377_1_0_1"/>
<evidence type="ECO:0000259" key="13">
    <source>
        <dbReference type="Pfam" id="PF22366"/>
    </source>
</evidence>
<dbReference type="PANTHER" id="PTHR43706">
    <property type="entry name" value="NADH DEHYDROGENASE"/>
    <property type="match status" value="1"/>
</dbReference>
<dbReference type="PANTHER" id="PTHR43706:SF47">
    <property type="entry name" value="EXTERNAL NADH-UBIQUINONE OXIDOREDUCTASE 1, MITOCHONDRIAL-RELATED"/>
    <property type="match status" value="1"/>
</dbReference>
<dbReference type="InterPro" id="IPR036188">
    <property type="entry name" value="FAD/NAD-bd_sf"/>
</dbReference>
<evidence type="ECO:0000259" key="12">
    <source>
        <dbReference type="Pfam" id="PF07992"/>
    </source>
</evidence>
<dbReference type="Pfam" id="PF22366">
    <property type="entry name" value="NDH2_C"/>
    <property type="match status" value="1"/>
</dbReference>
<gene>
    <name evidence="14" type="primary">NCAS0D01150</name>
    <name evidence="14" type="ordered locus">NCAS_0D01150</name>
</gene>
<reference key="2">
    <citation type="submission" date="2011-08" db="EMBL/GenBank/DDBJ databases">
        <title>Genome sequence of Naumovozyma castellii.</title>
        <authorList>
            <person name="Gordon J.L."/>
            <person name="Armisen D."/>
            <person name="Proux-Wera E."/>
            <person name="OhEigeartaigh S.S."/>
            <person name="Byrne K.P."/>
            <person name="Wolfe K.H."/>
        </authorList>
    </citation>
    <scope>NUCLEOTIDE SEQUENCE</scope>
    <source>
        <strain>Type strain:CBS 4309</strain>
    </source>
</reference>
<evidence type="ECO:0000256" key="6">
    <source>
        <dbReference type="ARBA" id="ARBA00022946"/>
    </source>
</evidence>
<evidence type="ECO:0000256" key="10">
    <source>
        <dbReference type="ARBA" id="ARBA00047599"/>
    </source>
</evidence>
<comment type="similarity">
    <text evidence="2">Belongs to the NADH dehydrogenase family.</text>
</comment>
<dbReference type="STRING" id="1064592.G0VDQ7"/>
<keyword evidence="5" id="KW-0274">FAD</keyword>
<evidence type="ECO:0000256" key="4">
    <source>
        <dbReference type="ARBA" id="ARBA00022630"/>
    </source>
</evidence>
<evidence type="ECO:0000256" key="5">
    <source>
        <dbReference type="ARBA" id="ARBA00022827"/>
    </source>
</evidence>
<dbReference type="GeneID" id="96903304"/>
<evidence type="ECO:0000256" key="8">
    <source>
        <dbReference type="ARBA" id="ARBA00023027"/>
    </source>
</evidence>
<comment type="catalytic activity">
    <reaction evidence="10">
        <text>a quinone + NADH + H(+) = a quinol + NAD(+)</text>
        <dbReference type="Rhea" id="RHEA:46160"/>
        <dbReference type="ChEBI" id="CHEBI:15378"/>
        <dbReference type="ChEBI" id="CHEBI:24646"/>
        <dbReference type="ChEBI" id="CHEBI:57540"/>
        <dbReference type="ChEBI" id="CHEBI:57945"/>
        <dbReference type="ChEBI" id="CHEBI:132124"/>
        <dbReference type="EC" id="1.6.5.9"/>
    </reaction>
</comment>
<dbReference type="AlphaFoldDB" id="G0VDQ7"/>
<dbReference type="GO" id="GO:0005739">
    <property type="term" value="C:mitochondrion"/>
    <property type="evidence" value="ECO:0007669"/>
    <property type="project" value="UniProtKB-SubCell"/>
</dbReference>
<dbReference type="GO" id="GO:0015980">
    <property type="term" value="P:energy derivation by oxidation of organic compounds"/>
    <property type="evidence" value="ECO:0007669"/>
    <property type="project" value="UniProtKB-ARBA"/>
</dbReference>
<dbReference type="KEGG" id="ncs:NCAS_0D01150"/>
<comment type="catalytic activity">
    <reaction evidence="11">
        <text>a ubiquinone + NADH + H(+) = a ubiquinol + NAD(+)</text>
        <dbReference type="Rhea" id="RHEA:23152"/>
        <dbReference type="Rhea" id="RHEA-COMP:9565"/>
        <dbReference type="Rhea" id="RHEA-COMP:9566"/>
        <dbReference type="ChEBI" id="CHEBI:15378"/>
        <dbReference type="ChEBI" id="CHEBI:16389"/>
        <dbReference type="ChEBI" id="CHEBI:17976"/>
        <dbReference type="ChEBI" id="CHEBI:57540"/>
        <dbReference type="ChEBI" id="CHEBI:57945"/>
    </reaction>
</comment>
<dbReference type="eggNOG" id="KOG2495">
    <property type="taxonomic scope" value="Eukaryota"/>
</dbReference>
<evidence type="ECO:0000256" key="9">
    <source>
        <dbReference type="ARBA" id="ARBA00023128"/>
    </source>
</evidence>
<dbReference type="OMA" id="DLVWGDW"/>
<name>G0VDQ7_NAUCA</name>
<reference evidence="14 15" key="1">
    <citation type="journal article" date="2011" name="Proc. Natl. Acad. Sci. U.S.A.">
        <title>Evolutionary erosion of yeast sex chromosomes by mating-type switching accidents.</title>
        <authorList>
            <person name="Gordon J.L."/>
            <person name="Armisen D."/>
            <person name="Proux-Wera E."/>
            <person name="Oheigeartaigh S.S."/>
            <person name="Byrne K.P."/>
            <person name="Wolfe K.H."/>
        </authorList>
    </citation>
    <scope>NUCLEOTIDE SEQUENCE [LARGE SCALE GENOMIC DNA]</scope>
    <source>
        <strain evidence="15">ATCC 76901 / BCRC 22586 / CBS 4309 / NBRC 1992 / NRRL Y-12630</strain>
    </source>
</reference>
<keyword evidence="15" id="KW-1185">Reference proteome</keyword>
<dbReference type="GO" id="GO:0050136">
    <property type="term" value="F:NADH dehydrogenase (quinone) (non-electrogenic) activity"/>
    <property type="evidence" value="ECO:0007669"/>
    <property type="project" value="UniProtKB-EC"/>
</dbReference>
<dbReference type="InterPro" id="IPR045024">
    <property type="entry name" value="NDH-2"/>
</dbReference>
<keyword evidence="8" id="KW-0520">NAD</keyword>
<organism evidence="14 15">
    <name type="scientific">Naumovozyma castellii</name>
    <name type="common">Yeast</name>
    <name type="synonym">Saccharomyces castellii</name>
    <dbReference type="NCBI Taxonomy" id="27288"/>
    <lineage>
        <taxon>Eukaryota</taxon>
        <taxon>Fungi</taxon>
        <taxon>Dikarya</taxon>
        <taxon>Ascomycota</taxon>
        <taxon>Saccharomycotina</taxon>
        <taxon>Saccharomycetes</taxon>
        <taxon>Saccharomycetales</taxon>
        <taxon>Saccharomycetaceae</taxon>
        <taxon>Naumovozyma</taxon>
    </lineage>
</organism>
<protein>
    <recommendedName>
        <fullName evidence="3">NADH:ubiquinone reductase (non-electrogenic)</fullName>
        <ecNumber evidence="3">1.6.5.9</ecNumber>
    </recommendedName>
</protein>
<feature type="domain" description="FAD/NAD(P)-binding" evidence="12">
    <location>
        <begin position="99"/>
        <end position="426"/>
    </location>
</feature>
<evidence type="ECO:0000256" key="2">
    <source>
        <dbReference type="ARBA" id="ARBA00005272"/>
    </source>
</evidence>
<sequence length="549" mass="61821">MQANLRALAAPTRALLRNSNKIIERRLLSTTACRCQTVKPVATKKHFFYRKAANSVLQVTLASLLLGTGYISYSLYRESHPKAQQPQTETFPDGRPRKTLVILGSGWGSVSLLKSLDTTLYNVIVISPRNYFLFTPFLPSTPVGTVDLKSIVEPMRSIVRRSQGEVKYVEAEATDIDPITKEIKIEENHGEIKTSLKYDYLVVAVGSQPTTFGIPGVKEHSSFLKEVSDAKKIREKILENLELASNLSEDDPKRKRLLSFVVVGGGPTGVEFAAELKDYVDQDLTKWMPKLSKEIRVTLVEGTPNILGSFDKKLIKYAEDTFNEEHIDLQLRTRVKSVNCENVQALNPNGELIDIPYGVLVWATGNAPREVTKNLMSKLEEQTSRRGLLIDEKLRLLGAENSIYAIGDCTFYPGLFPTAQVAHQEAEYLSRVFKKLNKIDQLEWQVQKTKANENITEKDTKTLDKNIDKLPTKIENFKYNHLGALAYIGAEKAVADLSMFGTSKQYLTGSFTFLFYKSAYLAMCLSFRNRILVTLDWAKVYFFGRDSSV</sequence>
<evidence type="ECO:0000256" key="11">
    <source>
        <dbReference type="ARBA" id="ARBA00049010"/>
    </source>
</evidence>
<dbReference type="FunCoup" id="G0VDQ7">
    <property type="interactions" value="391"/>
</dbReference>
<comment type="subcellular location">
    <subcellularLocation>
        <location evidence="1">Mitochondrion</location>
    </subcellularLocation>
</comment>
<evidence type="ECO:0000256" key="7">
    <source>
        <dbReference type="ARBA" id="ARBA00023002"/>
    </source>
</evidence>
<dbReference type="InParanoid" id="G0VDQ7"/>
<feature type="domain" description="External alternative NADH-ubiquinone oxidoreductase-like C-terminal" evidence="13">
    <location>
        <begin position="481"/>
        <end position="546"/>
    </location>
</feature>
<proteinExistence type="inferred from homology"/>